<dbReference type="InterPro" id="IPR011333">
    <property type="entry name" value="SKP1/BTB/POZ_sf"/>
</dbReference>
<dbReference type="GeneID" id="5716269"/>
<dbReference type="PANTHER" id="PTHR46336:SF3">
    <property type="entry name" value="BTB_POZ DOMAIN-CONTAINING PROTEIN POB1"/>
    <property type="match status" value="1"/>
</dbReference>
<name>A0A2K3DNS7_CHLRE</name>
<protein>
    <recommendedName>
        <fullName evidence="4">BACK domain-containing protein</fullName>
    </recommendedName>
</protein>
<dbReference type="RefSeq" id="XP_042923739.1">
    <property type="nucleotide sequence ID" value="XM_043063033.1"/>
</dbReference>
<dbReference type="KEGG" id="cre:CHLRE_06g277250v5"/>
<dbReference type="OMA" id="PLNIMEA"/>
<proteinExistence type="predicted"/>
<dbReference type="InParanoid" id="A0A2K3DNS7"/>
<organism evidence="2 3">
    <name type="scientific">Chlamydomonas reinhardtii</name>
    <name type="common">Chlamydomonas smithii</name>
    <dbReference type="NCBI Taxonomy" id="3055"/>
    <lineage>
        <taxon>Eukaryota</taxon>
        <taxon>Viridiplantae</taxon>
        <taxon>Chlorophyta</taxon>
        <taxon>core chlorophytes</taxon>
        <taxon>Chlorophyceae</taxon>
        <taxon>CS clade</taxon>
        <taxon>Chlamydomonadales</taxon>
        <taxon>Chlamydomonadaceae</taxon>
        <taxon>Chlamydomonas</taxon>
    </lineage>
</organism>
<dbReference type="AlphaFoldDB" id="A0A2K3DNS7"/>
<dbReference type="OrthoDB" id="546755at2759"/>
<dbReference type="Proteomes" id="UP000006906">
    <property type="component" value="Chromosome 6"/>
</dbReference>
<dbReference type="EMBL" id="CM008967">
    <property type="protein sequence ID" value="PNW82177.1"/>
    <property type="molecule type" value="Genomic_DNA"/>
</dbReference>
<evidence type="ECO:0000313" key="2">
    <source>
        <dbReference type="EMBL" id="PNW82177.1"/>
    </source>
</evidence>
<gene>
    <name evidence="2" type="ORF">CHLRE_06g277250v5</name>
</gene>
<dbReference type="PANTHER" id="PTHR46336">
    <property type="entry name" value="OS02G0260700 PROTEIN"/>
    <property type="match status" value="1"/>
</dbReference>
<sequence>MQQQQQQPGGPAAPINARVARGISGLFGQSLLADCQLVFVQERGLLGQQPGPHGAASSSTRAPPGRELGLGQRCGEPLPAHSIVLRFASDKLAAQLDWPASPGPVDISLSIVKKNGPKATATSTSSTAASVSAPAAATAIAAAAKAQLPILQVMVGGEEELPAARAAIQFAYTGRVEAGGSGIREVLQVRRQAAYLQMEGCVEACLAAVREQLLKAGGGGAGVGAAAGASASTNAGGGAASHRQMPSSSAVLELYSCSDVWPDPAEDAAFAALLTEAKTQLVAHFGDALAVLNKQKLYDQMRALPVEGMEALLESDDFGTDSESSVVLVLAEWMAANHSRTDAATRRRLCGLLRLSQCSRAYLGWVLPALAAAHEASPGSAGGWLPMTRDDATCLLTYSTAMTVQERFAMRGNAAMRLWPANWLSTQRRRQCLTAEGREISFNASLADLTKAFGGMKSWSTGRLDPILADARHVDHFAAQGWEWNPYVDCWTSDAAADIWVRPRLPAALRSRATAGAAAGNTLLLDGAVVAVPRLRITVRGAGVHPSWSGAFGGSDVIKIGASRGWATALELKEAPADQPAGGTASGPTSGSASSSGVVAARWSRYLLCGVRLTGSVTLLLPPLLLL</sequence>
<reference evidence="2 3" key="1">
    <citation type="journal article" date="2007" name="Science">
        <title>The Chlamydomonas genome reveals the evolution of key animal and plant functions.</title>
        <authorList>
            <person name="Merchant S.S."/>
            <person name="Prochnik S.E."/>
            <person name="Vallon O."/>
            <person name="Harris E.H."/>
            <person name="Karpowicz S.J."/>
            <person name="Witman G.B."/>
            <person name="Terry A."/>
            <person name="Salamov A."/>
            <person name="Fritz-Laylin L.K."/>
            <person name="Marechal-Drouard L."/>
            <person name="Marshall W.F."/>
            <person name="Qu L.H."/>
            <person name="Nelson D.R."/>
            <person name="Sanderfoot A.A."/>
            <person name="Spalding M.H."/>
            <person name="Kapitonov V.V."/>
            <person name="Ren Q."/>
            <person name="Ferris P."/>
            <person name="Lindquist E."/>
            <person name="Shapiro H."/>
            <person name="Lucas S.M."/>
            <person name="Grimwood J."/>
            <person name="Schmutz J."/>
            <person name="Cardol P."/>
            <person name="Cerutti H."/>
            <person name="Chanfreau G."/>
            <person name="Chen C.L."/>
            <person name="Cognat V."/>
            <person name="Croft M.T."/>
            <person name="Dent R."/>
            <person name="Dutcher S."/>
            <person name="Fernandez E."/>
            <person name="Fukuzawa H."/>
            <person name="Gonzalez-Ballester D."/>
            <person name="Gonzalez-Halphen D."/>
            <person name="Hallmann A."/>
            <person name="Hanikenne M."/>
            <person name="Hippler M."/>
            <person name="Inwood W."/>
            <person name="Jabbari K."/>
            <person name="Kalanon M."/>
            <person name="Kuras R."/>
            <person name="Lefebvre P.A."/>
            <person name="Lemaire S.D."/>
            <person name="Lobanov A.V."/>
            <person name="Lohr M."/>
            <person name="Manuell A."/>
            <person name="Meier I."/>
            <person name="Mets L."/>
            <person name="Mittag M."/>
            <person name="Mittelmeier T."/>
            <person name="Moroney J.V."/>
            <person name="Moseley J."/>
            <person name="Napoli C."/>
            <person name="Nedelcu A.M."/>
            <person name="Niyogi K."/>
            <person name="Novoselov S.V."/>
            <person name="Paulsen I.T."/>
            <person name="Pazour G."/>
            <person name="Purton S."/>
            <person name="Ral J.P."/>
            <person name="Riano-Pachon D.M."/>
            <person name="Riekhof W."/>
            <person name="Rymarquis L."/>
            <person name="Schroda M."/>
            <person name="Stern D."/>
            <person name="Umen J."/>
            <person name="Willows R."/>
            <person name="Wilson N."/>
            <person name="Zimmer S.L."/>
            <person name="Allmer J."/>
            <person name="Balk J."/>
            <person name="Bisova K."/>
            <person name="Chen C.J."/>
            <person name="Elias M."/>
            <person name="Gendler K."/>
            <person name="Hauser C."/>
            <person name="Lamb M.R."/>
            <person name="Ledford H."/>
            <person name="Long J.C."/>
            <person name="Minagawa J."/>
            <person name="Page M.D."/>
            <person name="Pan J."/>
            <person name="Pootakham W."/>
            <person name="Roje S."/>
            <person name="Rose A."/>
            <person name="Stahlberg E."/>
            <person name="Terauchi A.M."/>
            <person name="Yang P."/>
            <person name="Ball S."/>
            <person name="Bowler C."/>
            <person name="Dieckmann C.L."/>
            <person name="Gladyshev V.N."/>
            <person name="Green P."/>
            <person name="Jorgensen R."/>
            <person name="Mayfield S."/>
            <person name="Mueller-Roeber B."/>
            <person name="Rajamani S."/>
            <person name="Sayre R.T."/>
            <person name="Brokstein P."/>
            <person name="Dubchak I."/>
            <person name="Goodstein D."/>
            <person name="Hornick L."/>
            <person name="Huang Y.W."/>
            <person name="Jhaveri J."/>
            <person name="Luo Y."/>
            <person name="Martinez D."/>
            <person name="Ngau W.C."/>
            <person name="Otillar B."/>
            <person name="Poliakov A."/>
            <person name="Porter A."/>
            <person name="Szajkowski L."/>
            <person name="Werner G."/>
            <person name="Zhou K."/>
            <person name="Grigoriev I.V."/>
            <person name="Rokhsar D.S."/>
            <person name="Grossman A.R."/>
        </authorList>
    </citation>
    <scope>NUCLEOTIDE SEQUENCE [LARGE SCALE GENOMIC DNA]</scope>
    <source>
        <strain evidence="3">CC-503</strain>
    </source>
</reference>
<dbReference type="Gene3D" id="3.30.710.10">
    <property type="entry name" value="Potassium Channel Kv1.1, Chain A"/>
    <property type="match status" value="1"/>
</dbReference>
<evidence type="ECO:0000313" key="3">
    <source>
        <dbReference type="Proteomes" id="UP000006906"/>
    </source>
</evidence>
<evidence type="ECO:0008006" key="4">
    <source>
        <dbReference type="Google" id="ProtNLM"/>
    </source>
</evidence>
<evidence type="ECO:0000256" key="1">
    <source>
        <dbReference type="SAM" id="MobiDB-lite"/>
    </source>
</evidence>
<feature type="region of interest" description="Disordered" evidence="1">
    <location>
        <begin position="48"/>
        <end position="68"/>
    </location>
</feature>
<keyword evidence="3" id="KW-1185">Reference proteome</keyword>
<dbReference type="Gramene" id="PNW82177">
    <property type="protein sequence ID" value="PNW82177"/>
    <property type="gene ID" value="CHLRE_06g277250v5"/>
</dbReference>
<dbReference type="InterPro" id="IPR045890">
    <property type="entry name" value="POB1-like"/>
</dbReference>
<accession>A0A2K3DNS7</accession>